<organism evidence="9 10">
    <name type="scientific">Rapidithrix thailandica</name>
    <dbReference type="NCBI Taxonomy" id="413964"/>
    <lineage>
        <taxon>Bacteria</taxon>
        <taxon>Pseudomonadati</taxon>
        <taxon>Bacteroidota</taxon>
        <taxon>Cytophagia</taxon>
        <taxon>Cytophagales</taxon>
        <taxon>Flammeovirgaceae</taxon>
        <taxon>Rapidithrix</taxon>
    </lineage>
</organism>
<gene>
    <name evidence="9" type="ORF">AAG747_25205</name>
</gene>
<feature type="signal peptide" evidence="6">
    <location>
        <begin position="1"/>
        <end position="24"/>
    </location>
</feature>
<evidence type="ECO:0000259" key="8">
    <source>
        <dbReference type="Pfam" id="PF02838"/>
    </source>
</evidence>
<evidence type="ECO:0000256" key="1">
    <source>
        <dbReference type="ARBA" id="ARBA00001231"/>
    </source>
</evidence>
<dbReference type="GO" id="GO:0004563">
    <property type="term" value="F:beta-N-acetylhexosaminidase activity"/>
    <property type="evidence" value="ECO:0007669"/>
    <property type="project" value="UniProtKB-EC"/>
</dbReference>
<name>A0AAW9SKH9_9BACT</name>
<dbReference type="EC" id="3.2.1.52" evidence="3"/>
<dbReference type="InterPro" id="IPR015882">
    <property type="entry name" value="HEX_bac_N"/>
</dbReference>
<dbReference type="InterPro" id="IPR025705">
    <property type="entry name" value="Beta_hexosaminidase_sua/sub"/>
</dbReference>
<evidence type="ECO:0000259" key="7">
    <source>
        <dbReference type="Pfam" id="PF00728"/>
    </source>
</evidence>
<evidence type="ECO:0000313" key="10">
    <source>
        <dbReference type="Proteomes" id="UP001403385"/>
    </source>
</evidence>
<dbReference type="Pfam" id="PF00728">
    <property type="entry name" value="Glyco_hydro_20"/>
    <property type="match status" value="1"/>
</dbReference>
<evidence type="ECO:0000313" key="9">
    <source>
        <dbReference type="EMBL" id="MEN7551241.1"/>
    </source>
</evidence>
<protein>
    <recommendedName>
        <fullName evidence="3">beta-N-acetylhexosaminidase</fullName>
        <ecNumber evidence="3">3.2.1.52</ecNumber>
    </recommendedName>
</protein>
<accession>A0AAW9SKH9</accession>
<dbReference type="InterPro" id="IPR017853">
    <property type="entry name" value="GH"/>
</dbReference>
<dbReference type="GO" id="GO:0005975">
    <property type="term" value="P:carbohydrate metabolic process"/>
    <property type="evidence" value="ECO:0007669"/>
    <property type="project" value="InterPro"/>
</dbReference>
<evidence type="ECO:0000256" key="2">
    <source>
        <dbReference type="ARBA" id="ARBA00006285"/>
    </source>
</evidence>
<dbReference type="RefSeq" id="WP_346824020.1">
    <property type="nucleotide sequence ID" value="NZ_JBDKWZ010000020.1"/>
</dbReference>
<dbReference type="EMBL" id="JBDKWZ010000020">
    <property type="protein sequence ID" value="MEN7551241.1"/>
    <property type="molecule type" value="Genomic_DNA"/>
</dbReference>
<keyword evidence="5" id="KW-0326">Glycosidase</keyword>
<reference evidence="9 10" key="1">
    <citation type="submission" date="2024-04" db="EMBL/GenBank/DDBJ databases">
        <title>Novel genus in family Flammeovirgaceae.</title>
        <authorList>
            <person name="Nguyen T.H."/>
            <person name="Vuong T.Q."/>
            <person name="Le H."/>
            <person name="Kim S.-G."/>
        </authorList>
    </citation>
    <scope>NUCLEOTIDE SEQUENCE [LARGE SCALE GENOMIC DNA]</scope>
    <source>
        <strain evidence="9 10">JCM 23209</strain>
    </source>
</reference>
<keyword evidence="4" id="KW-0378">Hydrolase</keyword>
<dbReference type="AlphaFoldDB" id="A0AAW9SKH9"/>
<evidence type="ECO:0000256" key="4">
    <source>
        <dbReference type="ARBA" id="ARBA00022801"/>
    </source>
</evidence>
<dbReference type="Pfam" id="PF02838">
    <property type="entry name" value="Glyco_hydro_20b"/>
    <property type="match status" value="1"/>
</dbReference>
<dbReference type="SUPFAM" id="SSF51445">
    <property type="entry name" value="(Trans)glycosidases"/>
    <property type="match status" value="1"/>
</dbReference>
<proteinExistence type="inferred from homology"/>
<dbReference type="Gene3D" id="3.20.20.80">
    <property type="entry name" value="Glycosidases"/>
    <property type="match status" value="1"/>
</dbReference>
<dbReference type="PRINTS" id="PR00738">
    <property type="entry name" value="GLHYDRLASE20"/>
</dbReference>
<dbReference type="SUPFAM" id="SSF55545">
    <property type="entry name" value="beta-N-acetylhexosaminidase-like domain"/>
    <property type="match status" value="1"/>
</dbReference>
<comment type="caution">
    <text evidence="9">The sequence shown here is derived from an EMBL/GenBank/DDBJ whole genome shotgun (WGS) entry which is preliminary data.</text>
</comment>
<sequence>MNVKITYYAFFIITLSGFFTKASAQGANSTQFKSKFSVAELQNAPVKLVPYPQSVDWHKGTVLVKSIRVASGNALSRLITDELYQVSNEAGIELNPEADYFIRFQKKEMASEEGYELNVSDKGIQVKASTDTGFYYGLQTLRQLLRTGDQGSTISLCEIVDAPAHVIRGYMIDVGRNYQSMSSLKAQLDLMARYKLNVFHWHLTDRPAWRIESKKYPQLTAAENHRATRNPGKFYSYDEIRELMAYARKRMITVIPEIDMPGHSDSFTKAMGFKMESPEGMHALEEILKEFFREIPKELAPIIHIGSDEVHIPNPEEFISKMTHIVEGHDREVVIWNPGLEAKSSVIRQVWGSAKPSSTRTGVREIDSRNSYINGGEPMTFINTLFFKPIGSEQGNEVLGGILCLWPDVNLIKEEDAFLQNPVYPALLTYAWSTWTADVRSASQTYWMALPPKESEAARYFAAFETYLVAHKQRYFSNKPFQYLGQSDKEWQLIGPFDGDEGDDFVRKIKPEYTYQGQLFQWKQARGNTLAIKDRYKLGGYYPEAKAGQTVYALTYIHSDQNKDIEVWLNFETPLRANRIYTGIAHNGEWDINGGEVWVNDKKLEGPVWNNPGWKTQKQEGWGIPGDQEIPWAKEELYWTRKPAKIALKKDWNKVFVKIPASTGYQNWMFTFAPLDMKGLRFSVKPAQK</sequence>
<dbReference type="InterPro" id="IPR015883">
    <property type="entry name" value="Glyco_hydro_20_cat"/>
</dbReference>
<dbReference type="PANTHER" id="PTHR22600:SF57">
    <property type="entry name" value="BETA-N-ACETYLHEXOSAMINIDASE"/>
    <property type="match status" value="1"/>
</dbReference>
<feature type="domain" description="Glycoside hydrolase family 20 catalytic" evidence="7">
    <location>
        <begin position="168"/>
        <end position="271"/>
    </location>
</feature>
<evidence type="ECO:0000256" key="5">
    <source>
        <dbReference type="ARBA" id="ARBA00023295"/>
    </source>
</evidence>
<feature type="chain" id="PRO_5043499892" description="beta-N-acetylhexosaminidase" evidence="6">
    <location>
        <begin position="25"/>
        <end position="689"/>
    </location>
</feature>
<dbReference type="Gene3D" id="3.30.379.10">
    <property type="entry name" value="Chitobiase/beta-hexosaminidase domain 2-like"/>
    <property type="match status" value="1"/>
</dbReference>
<dbReference type="InterPro" id="IPR029018">
    <property type="entry name" value="Hex-like_dom2"/>
</dbReference>
<feature type="domain" description="Beta-hexosaminidase bacterial type N-terminal" evidence="8">
    <location>
        <begin position="47"/>
        <end position="162"/>
    </location>
</feature>
<keyword evidence="10" id="KW-1185">Reference proteome</keyword>
<dbReference type="GO" id="GO:0030203">
    <property type="term" value="P:glycosaminoglycan metabolic process"/>
    <property type="evidence" value="ECO:0007669"/>
    <property type="project" value="TreeGrafter"/>
</dbReference>
<comment type="similarity">
    <text evidence="2">Belongs to the glycosyl hydrolase 20 family.</text>
</comment>
<comment type="catalytic activity">
    <reaction evidence="1">
        <text>Hydrolysis of terminal non-reducing N-acetyl-D-hexosamine residues in N-acetyl-beta-D-hexosaminides.</text>
        <dbReference type="EC" id="3.2.1.52"/>
    </reaction>
</comment>
<keyword evidence="6" id="KW-0732">Signal</keyword>
<evidence type="ECO:0000256" key="3">
    <source>
        <dbReference type="ARBA" id="ARBA00012663"/>
    </source>
</evidence>
<dbReference type="GO" id="GO:0016020">
    <property type="term" value="C:membrane"/>
    <property type="evidence" value="ECO:0007669"/>
    <property type="project" value="TreeGrafter"/>
</dbReference>
<dbReference type="PANTHER" id="PTHR22600">
    <property type="entry name" value="BETA-HEXOSAMINIDASE"/>
    <property type="match status" value="1"/>
</dbReference>
<evidence type="ECO:0000256" key="6">
    <source>
        <dbReference type="SAM" id="SignalP"/>
    </source>
</evidence>
<dbReference type="Proteomes" id="UP001403385">
    <property type="component" value="Unassembled WGS sequence"/>
</dbReference>